<dbReference type="GeneID" id="25414410"/>
<dbReference type="HOGENOM" id="CLU_1815426_0_0_1"/>
<organism evidence="1 2">
    <name type="scientific">Aureobasidium namibiae CBS 147.97</name>
    <dbReference type="NCBI Taxonomy" id="1043004"/>
    <lineage>
        <taxon>Eukaryota</taxon>
        <taxon>Fungi</taxon>
        <taxon>Dikarya</taxon>
        <taxon>Ascomycota</taxon>
        <taxon>Pezizomycotina</taxon>
        <taxon>Dothideomycetes</taxon>
        <taxon>Dothideomycetidae</taxon>
        <taxon>Dothideales</taxon>
        <taxon>Saccotheciaceae</taxon>
        <taxon>Aureobasidium</taxon>
    </lineage>
</organism>
<dbReference type="Proteomes" id="UP000027730">
    <property type="component" value="Unassembled WGS sequence"/>
</dbReference>
<gene>
    <name evidence="1" type="ORF">M436DRAFT_68374</name>
</gene>
<dbReference type="RefSeq" id="XP_013422351.1">
    <property type="nucleotide sequence ID" value="XM_013566897.1"/>
</dbReference>
<proteinExistence type="predicted"/>
<dbReference type="EMBL" id="KL584736">
    <property type="protein sequence ID" value="KEQ68162.1"/>
    <property type="molecule type" value="Genomic_DNA"/>
</dbReference>
<keyword evidence="2" id="KW-1185">Reference proteome</keyword>
<evidence type="ECO:0000313" key="2">
    <source>
        <dbReference type="Proteomes" id="UP000027730"/>
    </source>
</evidence>
<evidence type="ECO:0000313" key="1">
    <source>
        <dbReference type="EMBL" id="KEQ68162.1"/>
    </source>
</evidence>
<name>A0A074WE49_9PEZI</name>
<protein>
    <submittedName>
        <fullName evidence="1">Uncharacterized protein</fullName>
    </submittedName>
</protein>
<dbReference type="AlphaFoldDB" id="A0A074WE49"/>
<sequence length="142" mass="15267">MAPTSTLSTFTSLMPTTSSSAAVLNVSIYDTIMKDPYNYGYNPTINLGVYGANGCNGDIVIAYNGRTYHFAIDANNYAITLLDIVPISNPSLAPNGCGSAITKTKILAHRTCLPVYSNKERSPVLATLNGRELRLGLVILYK</sequence>
<accession>A0A074WE49</accession>
<reference evidence="1 2" key="1">
    <citation type="journal article" date="2014" name="BMC Genomics">
        <title>Genome sequencing of four Aureobasidium pullulans varieties: biotechnological potential, stress tolerance, and description of new species.</title>
        <authorList>
            <person name="Gostin Ar C."/>
            <person name="Ohm R.A."/>
            <person name="Kogej T."/>
            <person name="Sonjak S."/>
            <person name="Turk M."/>
            <person name="Zajc J."/>
            <person name="Zalar P."/>
            <person name="Grube M."/>
            <person name="Sun H."/>
            <person name="Han J."/>
            <person name="Sharma A."/>
            <person name="Chiniquy J."/>
            <person name="Ngan C.Y."/>
            <person name="Lipzen A."/>
            <person name="Barry K."/>
            <person name="Grigoriev I.V."/>
            <person name="Gunde-Cimerman N."/>
        </authorList>
    </citation>
    <scope>NUCLEOTIDE SEQUENCE [LARGE SCALE GENOMIC DNA]</scope>
    <source>
        <strain evidence="1 2">CBS 147.97</strain>
    </source>
</reference>